<dbReference type="InterPro" id="IPR020532">
    <property type="entry name" value="Cycloeucalenol_cycloisomerase"/>
</dbReference>
<evidence type="ECO:0000313" key="3">
    <source>
        <dbReference type="Proteomes" id="UP001153555"/>
    </source>
</evidence>
<dbReference type="PANTHER" id="PTHR35136:SF1">
    <property type="entry name" value="CYCLOEUCALENOL CYCLOISOMERASE"/>
    <property type="match status" value="1"/>
</dbReference>
<reference evidence="2" key="1">
    <citation type="submission" date="2019-12" db="EMBL/GenBank/DDBJ databases">
        <authorList>
            <person name="Scholes J."/>
        </authorList>
    </citation>
    <scope>NUCLEOTIDE SEQUENCE</scope>
</reference>
<dbReference type="GO" id="GO:0008318">
    <property type="term" value="F:protein prenyltransferase activity"/>
    <property type="evidence" value="ECO:0007669"/>
    <property type="project" value="InterPro"/>
</dbReference>
<protein>
    <submittedName>
        <fullName evidence="2">Cycloeucalenol cycloisomerase</fullName>
    </submittedName>
</protein>
<dbReference type="OrthoDB" id="2111841at2759"/>
<dbReference type="GO" id="GO:0047793">
    <property type="term" value="F:cycloeucalenol cycloisomerase activity"/>
    <property type="evidence" value="ECO:0007669"/>
    <property type="project" value="InterPro"/>
</dbReference>
<dbReference type="Pfam" id="PF01239">
    <property type="entry name" value="PPTA"/>
    <property type="match status" value="3"/>
</dbReference>
<feature type="transmembrane region" description="Helical" evidence="1">
    <location>
        <begin position="109"/>
        <end position="127"/>
    </location>
</feature>
<dbReference type="SUPFAM" id="SSF48439">
    <property type="entry name" value="Protein prenylyltransferase"/>
    <property type="match status" value="2"/>
</dbReference>
<evidence type="ECO:0000256" key="1">
    <source>
        <dbReference type="SAM" id="Phobius"/>
    </source>
</evidence>
<organism evidence="2 3">
    <name type="scientific">Striga hermonthica</name>
    <name type="common">Purple witchweed</name>
    <name type="synonym">Buchnera hermonthica</name>
    <dbReference type="NCBI Taxonomy" id="68872"/>
    <lineage>
        <taxon>Eukaryota</taxon>
        <taxon>Viridiplantae</taxon>
        <taxon>Streptophyta</taxon>
        <taxon>Embryophyta</taxon>
        <taxon>Tracheophyta</taxon>
        <taxon>Spermatophyta</taxon>
        <taxon>Magnoliopsida</taxon>
        <taxon>eudicotyledons</taxon>
        <taxon>Gunneridae</taxon>
        <taxon>Pentapetalae</taxon>
        <taxon>asterids</taxon>
        <taxon>lamiids</taxon>
        <taxon>Lamiales</taxon>
        <taxon>Orobanchaceae</taxon>
        <taxon>Buchnereae</taxon>
        <taxon>Striga</taxon>
    </lineage>
</organism>
<keyword evidence="1" id="KW-0472">Membrane</keyword>
<dbReference type="Gene3D" id="1.25.40.120">
    <property type="entry name" value="Protein prenylyltransferase"/>
    <property type="match status" value="2"/>
</dbReference>
<dbReference type="InterPro" id="IPR002088">
    <property type="entry name" value="Prenyl_trans_a"/>
</dbReference>
<keyword evidence="1" id="KW-0812">Transmembrane</keyword>
<name>A0A9N7MUH5_STRHE</name>
<feature type="transmembrane region" description="Helical" evidence="1">
    <location>
        <begin position="162"/>
        <end position="181"/>
    </location>
</feature>
<feature type="transmembrane region" description="Helical" evidence="1">
    <location>
        <begin position="34"/>
        <end position="57"/>
    </location>
</feature>
<evidence type="ECO:0000313" key="2">
    <source>
        <dbReference type="EMBL" id="CAA0815282.1"/>
    </source>
</evidence>
<dbReference type="EMBL" id="CACSLK010012531">
    <property type="protein sequence ID" value="CAA0815282.1"/>
    <property type="molecule type" value="Genomic_DNA"/>
</dbReference>
<dbReference type="PANTHER" id="PTHR35136">
    <property type="entry name" value="CYCLOEUCALENOL CYCLOISOMERASE"/>
    <property type="match status" value="1"/>
</dbReference>
<dbReference type="AlphaFoldDB" id="A0A9N7MUH5"/>
<proteinExistence type="predicted"/>
<feature type="transmembrane region" description="Helical" evidence="1">
    <location>
        <begin position="69"/>
        <end position="89"/>
    </location>
</feature>
<sequence>MEPVEPGQFTGGEAGCTSSNLWLAQDPSKRWGEIFFLLYTPFWLTLCLGIVVPYRLYEADSSKCWKDRYWVKANLWIMLFSYVGNYFWTHYIFSVLGASYTFPSWKMNNVPHTTFLLTHMYFLFYHVTSNMTFRRIQHYVAHWPENLHFLIMNLWTEPPSMYKYGTLFYAIYFVVSFPMFFRFHRFWLAKTIGPEATKQEFDSIKNFLLTNPDDSRLWYIFVRIVRQFRLHDLGGEFNCVDEFLTHRPMGRAVWGVDIVQQFSLRDLGGEFEFVDKFLTKHPMASGAWAYSELLVESQHTNKFEALKFTDGILLSNVNNRDAWNHRMYICGMLDLNEKNKEIEDLNKFYAHYYRTCEYFWSYRQFIAESFPEELRSYLANSELQFSREVLLRDINNCYAWFHRRWVFKILGTMDKEDELKLTSHIVEQDVNNRCAWFHRKWLIKEFGGSDDELEFCNVILRNDVCCALAWHQRAFLVLEYAENLSDKLREAEVKYATRAISRDPENEFAWKYLEMLCIPCICYDSMNFYAAVIDQANASVT</sequence>
<dbReference type="Proteomes" id="UP001153555">
    <property type="component" value="Unassembled WGS sequence"/>
</dbReference>
<keyword evidence="1" id="KW-1133">Transmembrane helix</keyword>
<gene>
    <name evidence="2" type="ORF">SHERM_15315</name>
</gene>
<keyword evidence="3" id="KW-1185">Reference proteome</keyword>
<dbReference type="PROSITE" id="PS51147">
    <property type="entry name" value="PFTA"/>
    <property type="match status" value="2"/>
</dbReference>
<accession>A0A9N7MUH5</accession>
<comment type="caution">
    <text evidence="2">The sequence shown here is derived from an EMBL/GenBank/DDBJ whole genome shotgun (WGS) entry which is preliminary data.</text>
</comment>